<comment type="subcellular location">
    <subcellularLocation>
        <location evidence="1">Membrane</location>
        <topology evidence="1">Multi-pass membrane protein</topology>
    </subcellularLocation>
</comment>
<dbReference type="PANTHER" id="PTHR42910">
    <property type="entry name" value="TRANSPORTER SCO4007-RELATED"/>
    <property type="match status" value="1"/>
</dbReference>
<evidence type="ECO:0000313" key="4">
    <source>
        <dbReference type="EMBL" id="KEH15220.1"/>
    </source>
</evidence>
<accession>A0A072TNR5</accession>
<dbReference type="PROSITE" id="PS50850">
    <property type="entry name" value="MFS"/>
    <property type="match status" value="1"/>
</dbReference>
<feature type="transmembrane region" description="Helical" evidence="2">
    <location>
        <begin position="310"/>
        <end position="328"/>
    </location>
</feature>
<dbReference type="EMBL" id="KL404464">
    <property type="protein sequence ID" value="KEH15220.1"/>
    <property type="molecule type" value="Genomic_DNA"/>
</dbReference>
<feature type="transmembrane region" description="Helical" evidence="2">
    <location>
        <begin position="51"/>
        <end position="75"/>
    </location>
</feature>
<name>A0A072TNR5_MEDTR</name>
<dbReference type="GO" id="GO:0022857">
    <property type="term" value="F:transmembrane transporter activity"/>
    <property type="evidence" value="ECO:0007669"/>
    <property type="project" value="InterPro"/>
</dbReference>
<feature type="transmembrane region" description="Helical" evidence="2">
    <location>
        <begin position="348"/>
        <end position="368"/>
    </location>
</feature>
<dbReference type="InterPro" id="IPR036259">
    <property type="entry name" value="MFS_trans_sf"/>
</dbReference>
<reference evidence="4 6" key="2">
    <citation type="journal article" date="2014" name="BMC Genomics">
        <title>An improved genome release (version Mt4.0) for the model legume Medicago truncatula.</title>
        <authorList>
            <person name="Tang H."/>
            <person name="Krishnakumar V."/>
            <person name="Bidwell S."/>
            <person name="Rosen B."/>
            <person name="Chan A."/>
            <person name="Zhou S."/>
            <person name="Gentzbittel L."/>
            <person name="Childs K.L."/>
            <person name="Yandell M."/>
            <person name="Gundlach H."/>
            <person name="Mayer K.F."/>
            <person name="Schwartz D.C."/>
            <person name="Town C.D."/>
        </authorList>
    </citation>
    <scope>GENOME REANNOTATION</scope>
    <source>
        <strain evidence="4">A17</strain>
        <strain evidence="5 6">cv. Jemalong A17</strain>
    </source>
</reference>
<dbReference type="CDD" id="cd17324">
    <property type="entry name" value="MFS_NepI_like"/>
    <property type="match status" value="1"/>
</dbReference>
<keyword evidence="6" id="KW-1185">Reference proteome</keyword>
<dbReference type="HOGENOM" id="CLU_001265_23_0_1"/>
<sequence length="370" mass="38345">MIPSPPAPPIQSTNSGTPSRGLVLLLSAATALAVGSQYYNQPLLGLIADDFGVGADASLVATTTQVGYALGLILLVPLGDRVDRRRLILLQCLGLALAMGCASVAPGLHSLALISVLIGMFATIAQQIIPFAAELAPPSSRERVLAIITSALLVGVLLARTISGFVGAWFGWRSMFMVGAAISVLMLLCLAVRLPRSRPESCESYIDLLASLFILVRDQPVLRKATLTQSLIFFGFSAFWTILALLLQGPHFGLSSGVAGMFGMLALAGVALAPLGVRVAGKHGAQGAIRLGVVLVAASFFLMMPLVSLIGLGIGTILMITGLQISLISNQSIILSIAGSARGRFNTVFMASQFAFGAAGSAAASVAWKT</sequence>
<dbReference type="AlphaFoldDB" id="A0A072TNR5"/>
<evidence type="ECO:0000313" key="5">
    <source>
        <dbReference type="EnsemblPlants" id="KEH15220"/>
    </source>
</evidence>
<feature type="transmembrane region" description="Helical" evidence="2">
    <location>
        <begin position="111"/>
        <end position="132"/>
    </location>
</feature>
<feature type="transmembrane region" description="Helical" evidence="2">
    <location>
        <begin position="87"/>
        <end position="105"/>
    </location>
</feature>
<protein>
    <submittedName>
        <fullName evidence="4">MFS transporter</fullName>
    </submittedName>
</protein>
<evidence type="ECO:0000313" key="6">
    <source>
        <dbReference type="Proteomes" id="UP000002051"/>
    </source>
</evidence>
<dbReference type="Proteomes" id="UP000002051">
    <property type="component" value="Unassembled WGS sequence"/>
</dbReference>
<feature type="transmembrane region" description="Helical" evidence="2">
    <location>
        <begin position="287"/>
        <end position="304"/>
    </location>
</feature>
<keyword evidence="2" id="KW-1133">Transmembrane helix</keyword>
<evidence type="ECO:0000256" key="1">
    <source>
        <dbReference type="ARBA" id="ARBA00004141"/>
    </source>
</evidence>
<dbReference type="EnsemblPlants" id="KEH15220">
    <property type="protein sequence ID" value="KEH15220"/>
    <property type="gene ID" value="MTR_1740s0010"/>
</dbReference>
<feature type="transmembrane region" description="Helical" evidence="2">
    <location>
        <begin position="227"/>
        <end position="247"/>
    </location>
</feature>
<evidence type="ECO:0000259" key="3">
    <source>
        <dbReference type="PROSITE" id="PS50850"/>
    </source>
</evidence>
<dbReference type="PANTHER" id="PTHR42910:SF1">
    <property type="entry name" value="MAJOR FACILITATOR SUPERFAMILY (MFS) PROFILE DOMAIN-CONTAINING PROTEIN"/>
    <property type="match status" value="1"/>
</dbReference>
<keyword evidence="2" id="KW-0812">Transmembrane</keyword>
<gene>
    <name evidence="4" type="ORF">MTR_1740s0010</name>
</gene>
<dbReference type="Gene3D" id="1.20.1250.20">
    <property type="entry name" value="MFS general substrate transporter like domains"/>
    <property type="match status" value="1"/>
</dbReference>
<dbReference type="SUPFAM" id="SSF103473">
    <property type="entry name" value="MFS general substrate transporter"/>
    <property type="match status" value="1"/>
</dbReference>
<keyword evidence="2" id="KW-0472">Membrane</keyword>
<reference evidence="5" key="3">
    <citation type="submission" date="2015-06" db="UniProtKB">
        <authorList>
            <consortium name="EnsemblPlants"/>
        </authorList>
    </citation>
    <scope>IDENTIFICATION</scope>
    <source>
        <strain evidence="5">cv. Jemalong A17</strain>
    </source>
</reference>
<dbReference type="Pfam" id="PF07690">
    <property type="entry name" value="MFS_1"/>
    <property type="match status" value="1"/>
</dbReference>
<feature type="non-terminal residue" evidence="4">
    <location>
        <position position="370"/>
    </location>
</feature>
<evidence type="ECO:0000256" key="2">
    <source>
        <dbReference type="SAM" id="Phobius"/>
    </source>
</evidence>
<feature type="transmembrane region" description="Helical" evidence="2">
    <location>
        <begin position="144"/>
        <end position="170"/>
    </location>
</feature>
<proteinExistence type="predicted"/>
<organism evidence="4 6">
    <name type="scientific">Medicago truncatula</name>
    <name type="common">Barrel medic</name>
    <name type="synonym">Medicago tribuloides</name>
    <dbReference type="NCBI Taxonomy" id="3880"/>
    <lineage>
        <taxon>Eukaryota</taxon>
        <taxon>Viridiplantae</taxon>
        <taxon>Streptophyta</taxon>
        <taxon>Embryophyta</taxon>
        <taxon>Tracheophyta</taxon>
        <taxon>Spermatophyta</taxon>
        <taxon>Magnoliopsida</taxon>
        <taxon>eudicotyledons</taxon>
        <taxon>Gunneridae</taxon>
        <taxon>Pentapetalae</taxon>
        <taxon>rosids</taxon>
        <taxon>fabids</taxon>
        <taxon>Fabales</taxon>
        <taxon>Fabaceae</taxon>
        <taxon>Papilionoideae</taxon>
        <taxon>50 kb inversion clade</taxon>
        <taxon>NPAAA clade</taxon>
        <taxon>Hologalegina</taxon>
        <taxon>IRL clade</taxon>
        <taxon>Trifolieae</taxon>
        <taxon>Medicago</taxon>
    </lineage>
</organism>
<reference evidence="4 6" key="1">
    <citation type="journal article" date="2011" name="Nature">
        <title>The Medicago genome provides insight into the evolution of rhizobial symbioses.</title>
        <authorList>
            <person name="Young N.D."/>
            <person name="Debelle F."/>
            <person name="Oldroyd G.E."/>
            <person name="Geurts R."/>
            <person name="Cannon S.B."/>
            <person name="Udvardi M.K."/>
            <person name="Benedito V.A."/>
            <person name="Mayer K.F."/>
            <person name="Gouzy J."/>
            <person name="Schoof H."/>
            <person name="Van de Peer Y."/>
            <person name="Proost S."/>
            <person name="Cook D.R."/>
            <person name="Meyers B.C."/>
            <person name="Spannagl M."/>
            <person name="Cheung F."/>
            <person name="De Mita S."/>
            <person name="Krishnakumar V."/>
            <person name="Gundlach H."/>
            <person name="Zhou S."/>
            <person name="Mudge J."/>
            <person name="Bharti A.K."/>
            <person name="Murray J.D."/>
            <person name="Naoumkina M.A."/>
            <person name="Rosen B."/>
            <person name="Silverstein K.A."/>
            <person name="Tang H."/>
            <person name="Rombauts S."/>
            <person name="Zhao P.X."/>
            <person name="Zhou P."/>
            <person name="Barbe V."/>
            <person name="Bardou P."/>
            <person name="Bechner M."/>
            <person name="Bellec A."/>
            <person name="Berger A."/>
            <person name="Berges H."/>
            <person name="Bidwell S."/>
            <person name="Bisseling T."/>
            <person name="Choisne N."/>
            <person name="Couloux A."/>
            <person name="Denny R."/>
            <person name="Deshpande S."/>
            <person name="Dai X."/>
            <person name="Doyle J.J."/>
            <person name="Dudez A.M."/>
            <person name="Farmer A.D."/>
            <person name="Fouteau S."/>
            <person name="Franken C."/>
            <person name="Gibelin C."/>
            <person name="Gish J."/>
            <person name="Goldstein S."/>
            <person name="Gonzalez A.J."/>
            <person name="Green P.J."/>
            <person name="Hallab A."/>
            <person name="Hartog M."/>
            <person name="Hua A."/>
            <person name="Humphray S.J."/>
            <person name="Jeong D.H."/>
            <person name="Jing Y."/>
            <person name="Jocker A."/>
            <person name="Kenton S.M."/>
            <person name="Kim D.J."/>
            <person name="Klee K."/>
            <person name="Lai H."/>
            <person name="Lang C."/>
            <person name="Lin S."/>
            <person name="Macmil S.L."/>
            <person name="Magdelenat G."/>
            <person name="Matthews L."/>
            <person name="McCorrison J."/>
            <person name="Monaghan E.L."/>
            <person name="Mun J.H."/>
            <person name="Najar F.Z."/>
            <person name="Nicholson C."/>
            <person name="Noirot C."/>
            <person name="O'Bleness M."/>
            <person name="Paule C.R."/>
            <person name="Poulain J."/>
            <person name="Prion F."/>
            <person name="Qin B."/>
            <person name="Qu C."/>
            <person name="Retzel E.F."/>
            <person name="Riddle C."/>
            <person name="Sallet E."/>
            <person name="Samain S."/>
            <person name="Samson N."/>
            <person name="Sanders I."/>
            <person name="Saurat O."/>
            <person name="Scarpelli C."/>
            <person name="Schiex T."/>
            <person name="Segurens B."/>
            <person name="Severin A.J."/>
            <person name="Sherrier D.J."/>
            <person name="Shi R."/>
            <person name="Sims S."/>
            <person name="Singer S.R."/>
            <person name="Sinharoy S."/>
            <person name="Sterck L."/>
            <person name="Viollet A."/>
            <person name="Wang B.B."/>
            <person name="Wang K."/>
            <person name="Wang M."/>
            <person name="Wang X."/>
            <person name="Warfsmann J."/>
            <person name="Weissenbach J."/>
            <person name="White D.D."/>
            <person name="White J.D."/>
            <person name="Wiley G.B."/>
            <person name="Wincker P."/>
            <person name="Xing Y."/>
            <person name="Yang L."/>
            <person name="Yao Z."/>
            <person name="Ying F."/>
            <person name="Zhai J."/>
            <person name="Zhou L."/>
            <person name="Zuber A."/>
            <person name="Denarie J."/>
            <person name="Dixon R.A."/>
            <person name="May G.D."/>
            <person name="Schwartz D.C."/>
            <person name="Rogers J."/>
            <person name="Quetier F."/>
            <person name="Town C.D."/>
            <person name="Roe B.A."/>
        </authorList>
    </citation>
    <scope>NUCLEOTIDE SEQUENCE [LARGE SCALE GENOMIC DNA]</scope>
    <source>
        <strain evidence="4">A17</strain>
        <strain evidence="5 6">cv. Jemalong A17</strain>
    </source>
</reference>
<feature type="domain" description="Major facilitator superfamily (MFS) profile" evidence="3">
    <location>
        <begin position="22"/>
        <end position="370"/>
    </location>
</feature>
<dbReference type="InterPro" id="IPR011701">
    <property type="entry name" value="MFS"/>
</dbReference>
<feature type="transmembrane region" description="Helical" evidence="2">
    <location>
        <begin position="253"/>
        <end position="275"/>
    </location>
</feature>
<dbReference type="GO" id="GO:0016020">
    <property type="term" value="C:membrane"/>
    <property type="evidence" value="ECO:0007669"/>
    <property type="project" value="UniProtKB-SubCell"/>
</dbReference>
<dbReference type="InterPro" id="IPR020846">
    <property type="entry name" value="MFS_dom"/>
</dbReference>
<feature type="transmembrane region" description="Helical" evidence="2">
    <location>
        <begin position="21"/>
        <end position="39"/>
    </location>
</feature>
<feature type="transmembrane region" description="Helical" evidence="2">
    <location>
        <begin position="176"/>
        <end position="194"/>
    </location>
</feature>